<dbReference type="Gene3D" id="3.40.50.280">
    <property type="entry name" value="Cobalamin-binding domain"/>
    <property type="match status" value="1"/>
</dbReference>
<dbReference type="GO" id="GO:0004494">
    <property type="term" value="F:methylmalonyl-CoA mutase activity"/>
    <property type="evidence" value="ECO:0007669"/>
    <property type="project" value="UniProtKB-EC"/>
</dbReference>
<name>A0A0L8V944_9BACT</name>
<evidence type="ECO:0000313" key="7">
    <source>
        <dbReference type="EMBL" id="KOH44969.1"/>
    </source>
</evidence>
<keyword evidence="8" id="KW-1185">Reference proteome</keyword>
<comment type="caution">
    <text evidence="7">The sequence shown here is derived from an EMBL/GenBank/DDBJ whole genome shotgun (WGS) entry which is preliminary data.</text>
</comment>
<dbReference type="PANTHER" id="PTHR48101">
    <property type="entry name" value="METHYLMALONYL-COA MUTASE, MITOCHONDRIAL-RELATED"/>
    <property type="match status" value="1"/>
</dbReference>
<evidence type="ECO:0000256" key="3">
    <source>
        <dbReference type="ARBA" id="ARBA00022628"/>
    </source>
</evidence>
<proteinExistence type="inferred from homology"/>
<dbReference type="GO" id="GO:0046872">
    <property type="term" value="F:metal ion binding"/>
    <property type="evidence" value="ECO:0007669"/>
    <property type="project" value="InterPro"/>
</dbReference>
<dbReference type="InterPro" id="IPR016176">
    <property type="entry name" value="Cbl-dep_enz_cat"/>
</dbReference>
<dbReference type="EMBL" id="LGIA01000149">
    <property type="protein sequence ID" value="KOH44969.1"/>
    <property type="molecule type" value="Genomic_DNA"/>
</dbReference>
<keyword evidence="5" id="KW-0170">Cobalt</keyword>
<dbReference type="STRING" id="1409788.NC99_20940"/>
<comment type="similarity">
    <text evidence="2">Belongs to the methylmalonyl-CoA mutase family.</text>
</comment>
<dbReference type="CDD" id="cd03677">
    <property type="entry name" value="MM_CoA_mutase_beta"/>
    <property type="match status" value="1"/>
</dbReference>
<comment type="cofactor">
    <cofactor evidence="1">
        <name>adenosylcob(III)alamin</name>
        <dbReference type="ChEBI" id="CHEBI:18408"/>
    </cofactor>
</comment>
<dbReference type="Pfam" id="PF01642">
    <property type="entry name" value="MM_CoA_mutase"/>
    <property type="match status" value="2"/>
</dbReference>
<reference evidence="8" key="1">
    <citation type="submission" date="2015-07" db="EMBL/GenBank/DDBJ databases">
        <title>Genome sequencing of Sunxiuqinia dokdonensis strain SK.</title>
        <authorList>
            <person name="Ahn S."/>
            <person name="Kim B.-C."/>
        </authorList>
    </citation>
    <scope>NUCLEOTIDE SEQUENCE [LARGE SCALE GENOMIC DNA]</scope>
    <source>
        <strain evidence="8">SK</strain>
    </source>
</reference>
<dbReference type="PATRIC" id="fig|1409788.3.peg.2166"/>
<feature type="domain" description="Methylmalonyl-CoA mutase alpha/beta chain catalytic" evidence="6">
    <location>
        <begin position="61"/>
        <end position="136"/>
    </location>
</feature>
<dbReference type="EC" id="5.4.99.2" evidence="7"/>
<dbReference type="InterPro" id="IPR036724">
    <property type="entry name" value="Cobalamin-bd_sf"/>
</dbReference>
<organism evidence="7 8">
    <name type="scientific">Sunxiuqinia dokdonensis</name>
    <dbReference type="NCBI Taxonomy" id="1409788"/>
    <lineage>
        <taxon>Bacteria</taxon>
        <taxon>Pseudomonadati</taxon>
        <taxon>Bacteroidota</taxon>
        <taxon>Bacteroidia</taxon>
        <taxon>Marinilabiliales</taxon>
        <taxon>Prolixibacteraceae</taxon>
        <taxon>Sunxiuqinia</taxon>
    </lineage>
</organism>
<dbReference type="PANTHER" id="PTHR48101:SF1">
    <property type="entry name" value="METHYLMALONYL-COA MUTASE, LARGE SUBUNIT"/>
    <property type="match status" value="1"/>
</dbReference>
<evidence type="ECO:0000256" key="5">
    <source>
        <dbReference type="ARBA" id="ARBA00023285"/>
    </source>
</evidence>
<evidence type="ECO:0000256" key="4">
    <source>
        <dbReference type="ARBA" id="ARBA00023235"/>
    </source>
</evidence>
<gene>
    <name evidence="7" type="ORF">NC99_20940</name>
</gene>
<dbReference type="Proteomes" id="UP000036958">
    <property type="component" value="Unassembled WGS sequence"/>
</dbReference>
<evidence type="ECO:0000313" key="8">
    <source>
        <dbReference type="Proteomes" id="UP000036958"/>
    </source>
</evidence>
<dbReference type="GO" id="GO:0031419">
    <property type="term" value="F:cobalamin binding"/>
    <property type="evidence" value="ECO:0007669"/>
    <property type="project" value="UniProtKB-KW"/>
</dbReference>
<dbReference type="Gene3D" id="3.20.20.240">
    <property type="entry name" value="Methylmalonyl-CoA mutase"/>
    <property type="match status" value="1"/>
</dbReference>
<sequence length="646" mass="71445">MNIPYVKRLILQPDFLNSYIMAEKYIKLFQEFPPVSTEAWKEKVVADLKGADFDRKLVWRTNEGFSVQPYYRQEDLEKLGYLDALPGEFPYVRGTKTNNNDWYVRQNILVKDLEEANKKALNVLMKGVTSLGFVFNECADVTKEDMAVLLDNICLESVEVNFVAKCFTNKIALAFAEYVAGGKWNLKNIVASVACDPFGNYLLYGRMKNGFEGSVEQVKGLVEKTSQLPAFRVIGINAKNYGNAGASAVQELGFALAQGAGYLTSLTEAGTAVDEVANNIKFNLSVSSNYFMEIAKLRAGRLLWAQIVKAYDPKDEAACQMKVHAETGSWNKTFYDPYVNMLRTQTEAMSAALGGADSITVLPFNAIYEDPTTFSDRIARNQQLLLKEESHFDKIVDAGAGSYYIEELTASIADEAWKLFLEIQDQGGFLAAAKAGFIQAEVKAMAAKRDLNVATRRENLLGVNQFPNFTERLEKAEAVEDALKPTDLTADDAEIETIKPYRGAQAFESIRVATDKYAKTNKRPLAFMLTVGNLNFRKARAQFACNFFAVAGYEVRDNNGFATVEEGVAAAKQAGADIVVICSSDDEYAEMAPAAFEAINGEAIFVVAGAPACTDELKAKGIENFIHVKSNLLEELREYQSKLGIV</sequence>
<dbReference type="AlphaFoldDB" id="A0A0L8V944"/>
<dbReference type="SUPFAM" id="SSF52242">
    <property type="entry name" value="Cobalamin (vitamin B12)-binding domain"/>
    <property type="match status" value="1"/>
</dbReference>
<evidence type="ECO:0000256" key="1">
    <source>
        <dbReference type="ARBA" id="ARBA00001922"/>
    </source>
</evidence>
<protein>
    <submittedName>
        <fullName evidence="7">Methylmalonyl-CoA mutase</fullName>
        <ecNumber evidence="7">5.4.99.2</ecNumber>
    </submittedName>
</protein>
<keyword evidence="3" id="KW-0846">Cobalamin</keyword>
<dbReference type="InterPro" id="IPR006099">
    <property type="entry name" value="MeMalonylCoA_mutase_a/b_cat"/>
</dbReference>
<feature type="domain" description="Methylmalonyl-CoA mutase alpha/beta chain catalytic" evidence="6">
    <location>
        <begin position="142"/>
        <end position="506"/>
    </location>
</feature>
<keyword evidence="4 7" id="KW-0413">Isomerase</keyword>
<evidence type="ECO:0000256" key="2">
    <source>
        <dbReference type="ARBA" id="ARBA00008465"/>
    </source>
</evidence>
<dbReference type="SUPFAM" id="SSF51703">
    <property type="entry name" value="Cobalamin (vitamin B12)-dependent enzymes"/>
    <property type="match status" value="1"/>
</dbReference>
<evidence type="ECO:0000259" key="6">
    <source>
        <dbReference type="Pfam" id="PF01642"/>
    </source>
</evidence>
<accession>A0A0L8V944</accession>